<keyword evidence="1" id="KW-0175">Coiled coil</keyword>
<feature type="transmembrane region" description="Helical" evidence="3">
    <location>
        <begin position="93"/>
        <end position="112"/>
    </location>
</feature>
<feature type="transmembrane region" description="Helical" evidence="3">
    <location>
        <begin position="62"/>
        <end position="81"/>
    </location>
</feature>
<dbReference type="Gene3D" id="2.60.40.790">
    <property type="match status" value="1"/>
</dbReference>
<dbReference type="EMBL" id="CAJNOQ010000243">
    <property type="protein sequence ID" value="CAF0777053.1"/>
    <property type="molecule type" value="Genomic_DNA"/>
</dbReference>
<keyword evidence="3" id="KW-0472">Membrane</keyword>
<dbReference type="OrthoDB" id="10015962at2759"/>
<evidence type="ECO:0000256" key="1">
    <source>
        <dbReference type="SAM" id="Coils"/>
    </source>
</evidence>
<feature type="coiled-coil region" evidence="1">
    <location>
        <begin position="233"/>
        <end position="260"/>
    </location>
</feature>
<keyword evidence="8" id="KW-1185">Reference proteome</keyword>
<organism evidence="4 8">
    <name type="scientific">Didymodactylos carnosus</name>
    <dbReference type="NCBI Taxonomy" id="1234261"/>
    <lineage>
        <taxon>Eukaryota</taxon>
        <taxon>Metazoa</taxon>
        <taxon>Spiralia</taxon>
        <taxon>Gnathifera</taxon>
        <taxon>Rotifera</taxon>
        <taxon>Eurotatoria</taxon>
        <taxon>Bdelloidea</taxon>
        <taxon>Philodinida</taxon>
        <taxon>Philodinidae</taxon>
        <taxon>Didymodactylos</taxon>
    </lineage>
</organism>
<keyword evidence="3" id="KW-0812">Transmembrane</keyword>
<dbReference type="AlphaFoldDB" id="A0A813R4X9"/>
<dbReference type="EMBL" id="CAJNOK010002191">
    <property type="protein sequence ID" value="CAF0848852.1"/>
    <property type="molecule type" value="Genomic_DNA"/>
</dbReference>
<dbReference type="Proteomes" id="UP000677228">
    <property type="component" value="Unassembled WGS sequence"/>
</dbReference>
<feature type="compositionally biased region" description="Low complexity" evidence="2">
    <location>
        <begin position="413"/>
        <end position="430"/>
    </location>
</feature>
<comment type="caution">
    <text evidence="4">The sequence shown here is derived from an EMBL/GenBank/DDBJ whole genome shotgun (WGS) entry which is preliminary data.</text>
</comment>
<keyword evidence="3" id="KW-1133">Transmembrane helix</keyword>
<dbReference type="InterPro" id="IPR008978">
    <property type="entry name" value="HSP20-like_chaperone"/>
</dbReference>
<dbReference type="Proteomes" id="UP000682733">
    <property type="component" value="Unassembled WGS sequence"/>
</dbReference>
<accession>A0A813R4X9</accession>
<dbReference type="Proteomes" id="UP000663829">
    <property type="component" value="Unassembled WGS sequence"/>
</dbReference>
<evidence type="ECO:0000313" key="8">
    <source>
        <dbReference type="Proteomes" id="UP000663829"/>
    </source>
</evidence>
<protein>
    <submittedName>
        <fullName evidence="4">Uncharacterized protein</fullName>
    </submittedName>
</protein>
<evidence type="ECO:0000313" key="7">
    <source>
        <dbReference type="EMBL" id="CAF3634106.1"/>
    </source>
</evidence>
<evidence type="ECO:0000256" key="3">
    <source>
        <dbReference type="SAM" id="Phobius"/>
    </source>
</evidence>
<sequence length="436" mass="50748">MHYLITCQYFFYHFFVLMISVIVHNNNATRSTKSDISITQLLSNEYKQKLLGKTSFNRHARILSLICNVIFWILLISTLILLNATEFNNVGKVIYSIFMLLIIILCYVFMLFESRGCIEQQFLQRVINADVVRCELGQIQKSTPKLMAYITVTATNYYNIIRQKWIDYKIYEISILERLQSFYYRSVQLTETLFPVKTYRLSIDAFEIVKTRLYQLFITFDVIIAGEDSRIINNDMIQEFNRIEDKLRKASKNINDVNKNFIQLAKISRAIRFQFTENSLLQNVVVQEVGQRRVLVYMAIPELRVRRRLLSGFKKVPINSETKTLDFDTQAFNFSITVRTKNSNEQIYALRIERLPGEIVPQRCKVKYQHGGVWMTLYKDNTTPWINRICDPFSPGLNIPDETTEDRANDIVSSLSPLPTPTAPLSSSPQVVPPSS</sequence>
<evidence type="ECO:0000313" key="4">
    <source>
        <dbReference type="EMBL" id="CAF0777053.1"/>
    </source>
</evidence>
<dbReference type="EMBL" id="CAJOBA010002191">
    <property type="protein sequence ID" value="CAF3634106.1"/>
    <property type="molecule type" value="Genomic_DNA"/>
</dbReference>
<dbReference type="EMBL" id="CAJOBC010000243">
    <property type="protein sequence ID" value="CAF3559676.1"/>
    <property type="molecule type" value="Genomic_DNA"/>
</dbReference>
<evidence type="ECO:0000256" key="2">
    <source>
        <dbReference type="SAM" id="MobiDB-lite"/>
    </source>
</evidence>
<feature type="region of interest" description="Disordered" evidence="2">
    <location>
        <begin position="397"/>
        <end position="436"/>
    </location>
</feature>
<gene>
    <name evidence="4" type="ORF">GPM918_LOCUS2250</name>
    <name evidence="5" type="ORF">OVA965_LOCUS7033</name>
    <name evidence="6" type="ORF">SRO942_LOCUS2250</name>
    <name evidence="7" type="ORF">TMI583_LOCUS7029</name>
</gene>
<evidence type="ECO:0000313" key="6">
    <source>
        <dbReference type="EMBL" id="CAF3559676.1"/>
    </source>
</evidence>
<dbReference type="Proteomes" id="UP000681722">
    <property type="component" value="Unassembled WGS sequence"/>
</dbReference>
<name>A0A813R4X9_9BILA</name>
<reference evidence="4" key="1">
    <citation type="submission" date="2021-02" db="EMBL/GenBank/DDBJ databases">
        <authorList>
            <person name="Nowell W R."/>
        </authorList>
    </citation>
    <scope>NUCLEOTIDE SEQUENCE</scope>
</reference>
<evidence type="ECO:0000313" key="5">
    <source>
        <dbReference type="EMBL" id="CAF0848852.1"/>
    </source>
</evidence>
<proteinExistence type="predicted"/>
<feature type="transmembrane region" description="Helical" evidence="3">
    <location>
        <begin position="6"/>
        <end position="23"/>
    </location>
</feature>